<evidence type="ECO:0000313" key="3">
    <source>
        <dbReference type="Proteomes" id="UP000324222"/>
    </source>
</evidence>
<feature type="region of interest" description="Disordered" evidence="1">
    <location>
        <begin position="134"/>
        <end position="162"/>
    </location>
</feature>
<dbReference type="AlphaFoldDB" id="A0A5B7EWB4"/>
<dbReference type="Proteomes" id="UP000324222">
    <property type="component" value="Unassembled WGS sequence"/>
</dbReference>
<accession>A0A5B7EWB4</accession>
<name>A0A5B7EWB4_PORTR</name>
<proteinExistence type="predicted"/>
<evidence type="ECO:0000313" key="2">
    <source>
        <dbReference type="EMBL" id="MPC37338.1"/>
    </source>
</evidence>
<dbReference type="EMBL" id="VSRR010003753">
    <property type="protein sequence ID" value="MPC37338.1"/>
    <property type="molecule type" value="Genomic_DNA"/>
</dbReference>
<evidence type="ECO:0000256" key="1">
    <source>
        <dbReference type="SAM" id="MobiDB-lite"/>
    </source>
</evidence>
<protein>
    <submittedName>
        <fullName evidence="2">Uncharacterized protein</fullName>
    </submittedName>
</protein>
<sequence length="162" mass="18149">MLCQDYEVTCAVITGLAASSLTGWRELSLICSHKVDIQAVLPRAANQTPAIRCILHRTMASQECLEMDWGGARLIHIYHCANCMHQDREGKRWQLFFIHIQTTPKVIRFTLSSIPCLTKGEECCTIGVLRYSQSRKGPRSYTGDACPHSPAQVTEKSRKVNG</sequence>
<gene>
    <name evidence="2" type="ORF">E2C01_030812</name>
</gene>
<keyword evidence="3" id="KW-1185">Reference proteome</keyword>
<organism evidence="2 3">
    <name type="scientific">Portunus trituberculatus</name>
    <name type="common">Swimming crab</name>
    <name type="synonym">Neptunus trituberculatus</name>
    <dbReference type="NCBI Taxonomy" id="210409"/>
    <lineage>
        <taxon>Eukaryota</taxon>
        <taxon>Metazoa</taxon>
        <taxon>Ecdysozoa</taxon>
        <taxon>Arthropoda</taxon>
        <taxon>Crustacea</taxon>
        <taxon>Multicrustacea</taxon>
        <taxon>Malacostraca</taxon>
        <taxon>Eumalacostraca</taxon>
        <taxon>Eucarida</taxon>
        <taxon>Decapoda</taxon>
        <taxon>Pleocyemata</taxon>
        <taxon>Brachyura</taxon>
        <taxon>Eubrachyura</taxon>
        <taxon>Portunoidea</taxon>
        <taxon>Portunidae</taxon>
        <taxon>Portuninae</taxon>
        <taxon>Portunus</taxon>
    </lineage>
</organism>
<reference evidence="2 3" key="1">
    <citation type="submission" date="2019-05" db="EMBL/GenBank/DDBJ databases">
        <title>Another draft genome of Portunus trituberculatus and its Hox gene families provides insights of decapod evolution.</title>
        <authorList>
            <person name="Jeong J.-H."/>
            <person name="Song I."/>
            <person name="Kim S."/>
            <person name="Choi T."/>
            <person name="Kim D."/>
            <person name="Ryu S."/>
            <person name="Kim W."/>
        </authorList>
    </citation>
    <scope>NUCLEOTIDE SEQUENCE [LARGE SCALE GENOMIC DNA]</scope>
    <source>
        <tissue evidence="2">Muscle</tissue>
    </source>
</reference>
<comment type="caution">
    <text evidence="2">The sequence shown here is derived from an EMBL/GenBank/DDBJ whole genome shotgun (WGS) entry which is preliminary data.</text>
</comment>